<name>A0A2W2CT45_9ACTN</name>
<dbReference type="Gene3D" id="3.40.190.10">
    <property type="entry name" value="Periplasmic binding protein-like II"/>
    <property type="match status" value="2"/>
</dbReference>
<dbReference type="CDD" id="cd13585">
    <property type="entry name" value="PBP2_TMBP_like"/>
    <property type="match status" value="1"/>
</dbReference>
<dbReference type="RefSeq" id="WP_111132317.1">
    <property type="nucleotide sequence ID" value="NZ_POUB01000005.1"/>
</dbReference>
<reference evidence="2 3" key="1">
    <citation type="submission" date="2018-01" db="EMBL/GenBank/DDBJ databases">
        <title>Draft genome sequence of Salinispora sp. 13K206.</title>
        <authorList>
            <person name="Sahin N."/>
            <person name="Saygin H."/>
            <person name="Ay H."/>
        </authorList>
    </citation>
    <scope>NUCLEOTIDE SEQUENCE [LARGE SCALE GENOMIC DNA]</scope>
    <source>
        <strain evidence="2 3">13K206</strain>
    </source>
</reference>
<dbReference type="PROSITE" id="PS51257">
    <property type="entry name" value="PROKAR_LIPOPROTEIN"/>
    <property type="match status" value="1"/>
</dbReference>
<keyword evidence="3" id="KW-1185">Reference proteome</keyword>
<protein>
    <submittedName>
        <fullName evidence="2">ABC transporter substrate-binding protein</fullName>
    </submittedName>
</protein>
<keyword evidence="1" id="KW-0732">Signal</keyword>
<dbReference type="AlphaFoldDB" id="A0A2W2CT45"/>
<comment type="caution">
    <text evidence="2">The sequence shown here is derived from an EMBL/GenBank/DDBJ whole genome shotgun (WGS) entry which is preliminary data.</text>
</comment>
<evidence type="ECO:0000256" key="1">
    <source>
        <dbReference type="SAM" id="SignalP"/>
    </source>
</evidence>
<dbReference type="Pfam" id="PF13416">
    <property type="entry name" value="SBP_bac_8"/>
    <property type="match status" value="1"/>
</dbReference>
<evidence type="ECO:0000313" key="3">
    <source>
        <dbReference type="Proteomes" id="UP000248749"/>
    </source>
</evidence>
<dbReference type="EMBL" id="POUB01000005">
    <property type="protein sequence ID" value="PZG02676.1"/>
    <property type="molecule type" value="Genomic_DNA"/>
</dbReference>
<feature type="chain" id="PRO_5039179290" evidence="1">
    <location>
        <begin position="28"/>
        <end position="431"/>
    </location>
</feature>
<organism evidence="2 3">
    <name type="scientific">Micromonospora deserti</name>
    <dbReference type="NCBI Taxonomy" id="2070366"/>
    <lineage>
        <taxon>Bacteria</taxon>
        <taxon>Bacillati</taxon>
        <taxon>Actinomycetota</taxon>
        <taxon>Actinomycetes</taxon>
        <taxon>Micromonosporales</taxon>
        <taxon>Micromonosporaceae</taxon>
        <taxon>Micromonospora</taxon>
    </lineage>
</organism>
<dbReference type="PANTHER" id="PTHR43649:SF30">
    <property type="entry name" value="ABC TRANSPORTER SUBSTRATE-BINDING PROTEIN"/>
    <property type="match status" value="1"/>
</dbReference>
<dbReference type="Proteomes" id="UP000248749">
    <property type="component" value="Unassembled WGS sequence"/>
</dbReference>
<dbReference type="InterPro" id="IPR006059">
    <property type="entry name" value="SBP"/>
</dbReference>
<accession>A0A2W2CT45</accession>
<dbReference type="PANTHER" id="PTHR43649">
    <property type="entry name" value="ARABINOSE-BINDING PROTEIN-RELATED"/>
    <property type="match status" value="1"/>
</dbReference>
<sequence length="431" mass="46722">MNRWWRRGCAGLLAAALLVGAGAGCDAAGQDRPGITVMLFGDAEEITGYRALIDAFEEANSDAEVTLSPVATQDELMARLTSSFAGGRPPDVFLINYRRYGQFAAQRAIEPVQSYLDASTVLKESDFSPRALDAFRFDGTALACLPQNLSSLVVYYNADLFRAAGVPLPQAGWDWNDFLAAARGLTGDGRYGLGVEPSIARLAPFVWSNRGELVDDPTRPTTLTLRGDPATRRAVDWFLDLQLRHHVVPPDAEEQSESSEARFLRGTLGMYLSSRVAVPTLRTIDGFTWDAAPLPVAPGGVPASILHSDAYCMSAGLPDHSEAWRFIEFAMGVTGQQTLARSGRTVPSRLDVATSPAFLDPAQPPRSSRVFLDAEPHLRATPRTATWARVEREADTLLTEVFYGRVDRAAGLANLEEKLRPLFAAPVGTGP</sequence>
<dbReference type="SUPFAM" id="SSF53850">
    <property type="entry name" value="Periplasmic binding protein-like II"/>
    <property type="match status" value="1"/>
</dbReference>
<dbReference type="InterPro" id="IPR050490">
    <property type="entry name" value="Bact_solute-bd_prot1"/>
</dbReference>
<feature type="signal peptide" evidence="1">
    <location>
        <begin position="1"/>
        <end position="27"/>
    </location>
</feature>
<evidence type="ECO:0000313" key="2">
    <source>
        <dbReference type="EMBL" id="PZG02676.1"/>
    </source>
</evidence>
<proteinExistence type="predicted"/>
<dbReference type="OrthoDB" id="7918484at2"/>
<gene>
    <name evidence="2" type="ORF">C1I99_01400</name>
</gene>